<dbReference type="PATRIC" id="fig|1612624.7.peg.1258"/>
<comment type="caution">
    <text evidence="2">The sequence shown here is derived from an EMBL/GenBank/DDBJ whole genome shotgun (WGS) entry which is preliminary data.</text>
</comment>
<evidence type="ECO:0000313" key="3">
    <source>
        <dbReference type="Proteomes" id="UP000093111"/>
    </source>
</evidence>
<keyword evidence="2" id="KW-0418">Kinase</keyword>
<organism evidence="2 3">
    <name type="scientific">Pararhizobium polonicum</name>
    <dbReference type="NCBI Taxonomy" id="1612624"/>
    <lineage>
        <taxon>Bacteria</taxon>
        <taxon>Pseudomonadati</taxon>
        <taxon>Pseudomonadota</taxon>
        <taxon>Alphaproteobacteria</taxon>
        <taxon>Hyphomicrobiales</taxon>
        <taxon>Rhizobiaceae</taxon>
        <taxon>Rhizobium/Agrobacterium group</taxon>
        <taxon>Pararhizobium</taxon>
    </lineage>
</organism>
<protein>
    <submittedName>
        <fullName evidence="2">Histidine kinase</fullName>
    </submittedName>
</protein>
<keyword evidence="1" id="KW-0732">Signal</keyword>
<keyword evidence="3" id="KW-1185">Reference proteome</keyword>
<dbReference type="Gene3D" id="3.40.1000.10">
    <property type="entry name" value="Mog1/PsbP, alpha/beta/alpha sandwich"/>
    <property type="match status" value="1"/>
</dbReference>
<keyword evidence="2" id="KW-0808">Transferase</keyword>
<proteinExistence type="predicted"/>
<name>A0A1C7P5H2_9HYPH</name>
<feature type="signal peptide" evidence="1">
    <location>
        <begin position="1"/>
        <end position="20"/>
    </location>
</feature>
<dbReference type="GO" id="GO:0016301">
    <property type="term" value="F:kinase activity"/>
    <property type="evidence" value="ECO:0007669"/>
    <property type="project" value="UniProtKB-KW"/>
</dbReference>
<feature type="chain" id="PRO_5008890272" evidence="1">
    <location>
        <begin position="21"/>
        <end position="163"/>
    </location>
</feature>
<accession>A0A1C7P5H2</accession>
<gene>
    <name evidence="2" type="ORF">ADU59_06010</name>
</gene>
<dbReference type="Proteomes" id="UP000093111">
    <property type="component" value="Unassembled WGS sequence"/>
</dbReference>
<dbReference type="EMBL" id="LGLV01000005">
    <property type="protein sequence ID" value="OBZ96437.1"/>
    <property type="molecule type" value="Genomic_DNA"/>
</dbReference>
<sequence>MKRLIAAALFAACLPAASYAATLDFPSDEPVASITIPDSWGPKETDSGIEANAGDDAIYLSIDVTDEEGSKEVIDACVEFLKKSGVTVDLATQKESNGELNGMKATSLDWDGKDNDGDVSISLTFLSPKPGKILVITYWGTKGMQEEHGPELQAMIASLKAAE</sequence>
<reference evidence="2 3" key="1">
    <citation type="journal article" date="2016" name="Syst. Appl. Microbiol.">
        <title>Pararhizobium polonicum sp. nov. isolated from tumors on stone fruit rootstocks.</title>
        <authorList>
            <person name="Pulawska J."/>
            <person name="Kuzmanovic N."/>
            <person name="Willems A."/>
            <person name="Pothier J.F."/>
        </authorList>
    </citation>
    <scope>NUCLEOTIDE SEQUENCE [LARGE SCALE GENOMIC DNA]</scope>
    <source>
        <strain evidence="2 3">F5.1</strain>
    </source>
</reference>
<dbReference type="AlphaFoldDB" id="A0A1C7P5H2"/>
<evidence type="ECO:0000256" key="1">
    <source>
        <dbReference type="SAM" id="SignalP"/>
    </source>
</evidence>
<evidence type="ECO:0000313" key="2">
    <source>
        <dbReference type="EMBL" id="OBZ96437.1"/>
    </source>
</evidence>
<dbReference type="OrthoDB" id="8288922at2"/>